<dbReference type="Proteomes" id="UP001172159">
    <property type="component" value="Unassembled WGS sequence"/>
</dbReference>
<accession>A0AA40K3R3</accession>
<organism evidence="2 3">
    <name type="scientific">Apiosordaria backusii</name>
    <dbReference type="NCBI Taxonomy" id="314023"/>
    <lineage>
        <taxon>Eukaryota</taxon>
        <taxon>Fungi</taxon>
        <taxon>Dikarya</taxon>
        <taxon>Ascomycota</taxon>
        <taxon>Pezizomycotina</taxon>
        <taxon>Sordariomycetes</taxon>
        <taxon>Sordariomycetidae</taxon>
        <taxon>Sordariales</taxon>
        <taxon>Lasiosphaeriaceae</taxon>
        <taxon>Apiosordaria</taxon>
    </lineage>
</organism>
<keyword evidence="3" id="KW-1185">Reference proteome</keyword>
<evidence type="ECO:0000313" key="3">
    <source>
        <dbReference type="Proteomes" id="UP001172159"/>
    </source>
</evidence>
<reference evidence="2" key="1">
    <citation type="submission" date="2023-06" db="EMBL/GenBank/DDBJ databases">
        <title>Genome-scale phylogeny and comparative genomics of the fungal order Sordariales.</title>
        <authorList>
            <consortium name="Lawrence Berkeley National Laboratory"/>
            <person name="Hensen N."/>
            <person name="Bonometti L."/>
            <person name="Westerberg I."/>
            <person name="Brannstrom I.O."/>
            <person name="Guillou S."/>
            <person name="Cros-Aarteil S."/>
            <person name="Calhoun S."/>
            <person name="Haridas S."/>
            <person name="Kuo A."/>
            <person name="Mondo S."/>
            <person name="Pangilinan J."/>
            <person name="Riley R."/>
            <person name="Labutti K."/>
            <person name="Andreopoulos B."/>
            <person name="Lipzen A."/>
            <person name="Chen C."/>
            <person name="Yanf M."/>
            <person name="Daum C."/>
            <person name="Ng V."/>
            <person name="Clum A."/>
            <person name="Steindorff A."/>
            <person name="Ohm R."/>
            <person name="Martin F."/>
            <person name="Silar P."/>
            <person name="Natvig D."/>
            <person name="Lalanne C."/>
            <person name="Gautier V."/>
            <person name="Ament-Velasquez S.L."/>
            <person name="Kruys A."/>
            <person name="Hutchinson M.I."/>
            <person name="Powell A.J."/>
            <person name="Barry K."/>
            <person name="Miller A.N."/>
            <person name="Grigoriev I.V."/>
            <person name="Debuchy R."/>
            <person name="Gladieux P."/>
            <person name="Thoren M.H."/>
            <person name="Johannesson H."/>
        </authorList>
    </citation>
    <scope>NUCLEOTIDE SEQUENCE</scope>
    <source>
        <strain evidence="2">CBS 540.89</strain>
    </source>
</reference>
<protein>
    <submittedName>
        <fullName evidence="2">Uncharacterized protein</fullName>
    </submittedName>
</protein>
<name>A0AA40K3R3_9PEZI</name>
<dbReference type="EMBL" id="JAUKTV010000002">
    <property type="protein sequence ID" value="KAK0744826.1"/>
    <property type="molecule type" value="Genomic_DNA"/>
</dbReference>
<evidence type="ECO:0000313" key="2">
    <source>
        <dbReference type="EMBL" id="KAK0744826.1"/>
    </source>
</evidence>
<proteinExistence type="predicted"/>
<comment type="caution">
    <text evidence="2">The sequence shown here is derived from an EMBL/GenBank/DDBJ whole genome shotgun (WGS) entry which is preliminary data.</text>
</comment>
<gene>
    <name evidence="2" type="ORF">B0T21DRAFT_407902</name>
</gene>
<feature type="region of interest" description="Disordered" evidence="1">
    <location>
        <begin position="68"/>
        <end position="90"/>
    </location>
</feature>
<feature type="region of interest" description="Disordered" evidence="1">
    <location>
        <begin position="384"/>
        <end position="416"/>
    </location>
</feature>
<sequence>MDRWDQENFVPPFELRDQEEQAEAWYNNPVRQENRRLAEENLRLKKMLRENGISWDRRLTLDLTDPTGSRGTWTDAAKKSRRSSRSERSDRRLPSLPVEIMLLILEYSLTSNHPIIDPLSRLNPNVLTPDERKISKDQIAITFLATCKVYHAEGTRFLWKNNSFVFTDHLSLQNFCTVGLEHRKNMKHITMRIIARYYDDDLERDHRAPYPTFNPRQHYLRLRIIPRIQDDTLARRGFRSYTWHQVVDFLDVLRPPFDPHHDKTKPRPRLFPELESLRIDLVNFPSDYLTPPGGPGMHSLAAHDLALSLKELQITGIPDCHWGSDMSSQLARLVRDDGLLLKSDSTYVLSNRLRKQSDVSWEPRAIRAWKVLADEYLKSQKRKKSSSLSIGAHHGHHTHTGSVKIPAVPEEEGAPERKWQVRRTLWKRVPLTRDSGERKWVEFDRTTGSPIPAEEYGDPETDIYDPDELVCHHCQMIHSPYDEDY</sequence>
<dbReference type="AlphaFoldDB" id="A0AA40K3R3"/>
<evidence type="ECO:0000256" key="1">
    <source>
        <dbReference type="SAM" id="MobiDB-lite"/>
    </source>
</evidence>